<comment type="caution">
    <text evidence="1">The sequence shown here is derived from an EMBL/GenBank/DDBJ whole genome shotgun (WGS) entry which is preliminary data.</text>
</comment>
<organism evidence="1 2">
    <name type="scientific">Pseudoflavonifractor capillosus ATCC 29799</name>
    <dbReference type="NCBI Taxonomy" id="411467"/>
    <lineage>
        <taxon>Bacteria</taxon>
        <taxon>Bacillati</taxon>
        <taxon>Bacillota</taxon>
        <taxon>Clostridia</taxon>
        <taxon>Eubacteriales</taxon>
        <taxon>Oscillospiraceae</taxon>
        <taxon>Pseudoflavonifractor</taxon>
    </lineage>
</organism>
<evidence type="ECO:0000313" key="2">
    <source>
        <dbReference type="Proteomes" id="UP000003639"/>
    </source>
</evidence>
<proteinExistence type="predicted"/>
<name>A6NQU0_9FIRM</name>
<reference evidence="1 2" key="1">
    <citation type="submission" date="2007-04" db="EMBL/GenBank/DDBJ databases">
        <authorList>
            <person name="Fulton L."/>
            <person name="Clifton S."/>
            <person name="Fulton B."/>
            <person name="Xu J."/>
            <person name="Minx P."/>
            <person name="Pepin K.H."/>
            <person name="Johnson M."/>
            <person name="Thiruvilangam P."/>
            <person name="Bhonagiri V."/>
            <person name="Nash W.E."/>
            <person name="Mardis E.R."/>
            <person name="Wilson R.K."/>
        </authorList>
    </citation>
    <scope>NUCLEOTIDE SEQUENCE [LARGE SCALE GENOMIC DNA]</scope>
    <source>
        <strain evidence="1 2">ATCC 29799</strain>
    </source>
</reference>
<dbReference type="STRING" id="411467.BACCAP_00563"/>
<dbReference type="AlphaFoldDB" id="A6NQU0"/>
<protein>
    <submittedName>
        <fullName evidence="1">Uncharacterized protein</fullName>
    </submittedName>
</protein>
<dbReference type="Proteomes" id="UP000003639">
    <property type="component" value="Unassembled WGS sequence"/>
</dbReference>
<keyword evidence="2" id="KW-1185">Reference proteome</keyword>
<sequence>MQDTLSTQNLNFLSVPFDCIVAPLWGTLRRSAFWAAVHLPCSAA</sequence>
<accession>A6NQU0</accession>
<reference evidence="1 2" key="2">
    <citation type="submission" date="2007-06" db="EMBL/GenBank/DDBJ databases">
        <title>Draft genome sequence of Pseudoflavonifractor capillosus ATCC 29799.</title>
        <authorList>
            <person name="Sudarsanam P."/>
            <person name="Ley R."/>
            <person name="Guruge J."/>
            <person name="Turnbaugh P.J."/>
            <person name="Mahowald M."/>
            <person name="Liep D."/>
            <person name="Gordon J."/>
        </authorList>
    </citation>
    <scope>NUCLEOTIDE SEQUENCE [LARGE SCALE GENOMIC DNA]</scope>
    <source>
        <strain evidence="1 2">ATCC 29799</strain>
    </source>
</reference>
<gene>
    <name evidence="1" type="ORF">BACCAP_00563</name>
</gene>
<dbReference type="EMBL" id="AAXG02000005">
    <property type="protein sequence ID" value="EDN01436.1"/>
    <property type="molecule type" value="Genomic_DNA"/>
</dbReference>
<evidence type="ECO:0000313" key="1">
    <source>
        <dbReference type="EMBL" id="EDN01436.1"/>
    </source>
</evidence>